<evidence type="ECO:0000313" key="3">
    <source>
        <dbReference type="Proteomes" id="UP000295399"/>
    </source>
</evidence>
<dbReference type="InterPro" id="IPR017438">
    <property type="entry name" value="ATP-NAD_kinase_N"/>
</dbReference>
<keyword evidence="2" id="KW-0808">Transferase</keyword>
<dbReference type="EMBL" id="SLXO01000002">
    <property type="protein sequence ID" value="TCP37628.1"/>
    <property type="molecule type" value="Genomic_DNA"/>
</dbReference>
<reference evidence="2 3" key="1">
    <citation type="submission" date="2019-03" db="EMBL/GenBank/DDBJ databases">
        <title>Genomic Encyclopedia of Type Strains, Phase IV (KMG-IV): sequencing the most valuable type-strain genomes for metagenomic binning, comparative biology and taxonomic classification.</title>
        <authorList>
            <person name="Goeker M."/>
        </authorList>
    </citation>
    <scope>NUCLEOTIDE SEQUENCE [LARGE SCALE GENOMIC DNA]</scope>
    <source>
        <strain evidence="2 3">DSM 2132</strain>
    </source>
</reference>
<dbReference type="SUPFAM" id="SSF111331">
    <property type="entry name" value="NAD kinase/diacylglycerol kinase-like"/>
    <property type="match status" value="1"/>
</dbReference>
<dbReference type="RefSeq" id="WP_132707209.1">
    <property type="nucleotide sequence ID" value="NZ_JACIGF010000002.1"/>
</dbReference>
<dbReference type="AlphaFoldDB" id="A0A4R2PRT3"/>
<keyword evidence="2" id="KW-0418">Kinase</keyword>
<organism evidence="2 3">
    <name type="scientific">Rhodothalassium salexigens DSM 2132</name>
    <dbReference type="NCBI Taxonomy" id="1188247"/>
    <lineage>
        <taxon>Bacteria</taxon>
        <taxon>Pseudomonadati</taxon>
        <taxon>Pseudomonadota</taxon>
        <taxon>Alphaproteobacteria</taxon>
        <taxon>Rhodothalassiales</taxon>
        <taxon>Rhodothalassiaceae</taxon>
        <taxon>Rhodothalassium</taxon>
    </lineage>
</organism>
<sequence>MLQQPIRECGTEPVTPLFGVLSNPTSTRNRAHLSAVRTAAGARSPGLHRAVDRIADIPAVLQDFAQAGVTHLVINGGDGTIQAVLSDLARLNRQPAWRPVIAVLPGGKTNLVARNLGLTEPPERLLGRLFDLADRGRLDDHVIAHPLIELDLGDGQTPHVGLFFGGAGLVGALVWCRDSLYTRGWPLSLAHGVAFVTLVGGALIGRGGDFLHRPLTLETPDGRRATGTFMVAVGTTLDRLLLRLRPFDVEPGAGREPGQTTAAGRSREAAGRLHMTAIASRPGAILRALWALGPGRFGWGRGVYSVNAERVWLHDSGPVVLDGEIFHPAPGAVVTLRAGASVPMVSLKPHHRAAGGR</sequence>
<dbReference type="InParanoid" id="A0A4R2PRT3"/>
<keyword evidence="3" id="KW-1185">Reference proteome</keyword>
<dbReference type="SMART" id="SM00046">
    <property type="entry name" value="DAGKc"/>
    <property type="match status" value="1"/>
</dbReference>
<protein>
    <submittedName>
        <fullName evidence="2">Diacylglycerol kinase-like protein</fullName>
    </submittedName>
</protein>
<dbReference type="OrthoDB" id="7209949at2"/>
<gene>
    <name evidence="2" type="ORF">EV659_10232</name>
</gene>
<feature type="domain" description="DAGKc" evidence="1">
    <location>
        <begin position="13"/>
        <end position="159"/>
    </location>
</feature>
<dbReference type="InterPro" id="IPR016064">
    <property type="entry name" value="NAD/diacylglycerol_kinase_sf"/>
</dbReference>
<evidence type="ECO:0000313" key="2">
    <source>
        <dbReference type="EMBL" id="TCP37628.1"/>
    </source>
</evidence>
<dbReference type="GO" id="GO:0016301">
    <property type="term" value="F:kinase activity"/>
    <property type="evidence" value="ECO:0007669"/>
    <property type="project" value="UniProtKB-KW"/>
</dbReference>
<accession>A0A4R2PRT3</accession>
<proteinExistence type="predicted"/>
<evidence type="ECO:0000259" key="1">
    <source>
        <dbReference type="PROSITE" id="PS50146"/>
    </source>
</evidence>
<dbReference type="Gene3D" id="3.40.50.10330">
    <property type="entry name" value="Probable inorganic polyphosphate/atp-NAD kinase, domain 1"/>
    <property type="match status" value="1"/>
</dbReference>
<dbReference type="PROSITE" id="PS50146">
    <property type="entry name" value="DAGK"/>
    <property type="match status" value="1"/>
</dbReference>
<dbReference type="Pfam" id="PF00781">
    <property type="entry name" value="DAGK_cat"/>
    <property type="match status" value="1"/>
</dbReference>
<dbReference type="InterPro" id="IPR001206">
    <property type="entry name" value="Diacylglycerol_kinase_cat_dom"/>
</dbReference>
<name>A0A4R2PRT3_RHOSA</name>
<dbReference type="Proteomes" id="UP000295399">
    <property type="component" value="Unassembled WGS sequence"/>
</dbReference>
<comment type="caution">
    <text evidence="2">The sequence shown here is derived from an EMBL/GenBank/DDBJ whole genome shotgun (WGS) entry which is preliminary data.</text>
</comment>